<dbReference type="OrthoDB" id="9790865at2"/>
<dbReference type="Pfam" id="PF00583">
    <property type="entry name" value="Acetyltransf_1"/>
    <property type="match status" value="1"/>
</dbReference>
<proteinExistence type="predicted"/>
<gene>
    <name evidence="2" type="ORF">SAMN02746066_01573</name>
</gene>
<dbReference type="Gene3D" id="3.40.630.30">
    <property type="match status" value="1"/>
</dbReference>
<dbReference type="PANTHER" id="PTHR43617">
    <property type="entry name" value="L-AMINO ACID N-ACETYLTRANSFERASE"/>
    <property type="match status" value="1"/>
</dbReference>
<name>A0A1M7HU48_9FIRM</name>
<evidence type="ECO:0000259" key="1">
    <source>
        <dbReference type="PROSITE" id="PS51186"/>
    </source>
</evidence>
<keyword evidence="3" id="KW-1185">Reference proteome</keyword>
<dbReference type="EMBL" id="FRCP01000008">
    <property type="protein sequence ID" value="SHM32005.1"/>
    <property type="molecule type" value="Genomic_DNA"/>
</dbReference>
<evidence type="ECO:0000313" key="2">
    <source>
        <dbReference type="EMBL" id="SHM32005.1"/>
    </source>
</evidence>
<dbReference type="Proteomes" id="UP000184038">
    <property type="component" value="Unassembled WGS sequence"/>
</dbReference>
<dbReference type="CDD" id="cd04301">
    <property type="entry name" value="NAT_SF"/>
    <property type="match status" value="1"/>
</dbReference>
<dbReference type="SUPFAM" id="SSF55729">
    <property type="entry name" value="Acyl-CoA N-acyltransferases (Nat)"/>
    <property type="match status" value="1"/>
</dbReference>
<dbReference type="RefSeq" id="WP_073285611.1">
    <property type="nucleotide sequence ID" value="NZ_FRCP01000008.1"/>
</dbReference>
<keyword evidence="2" id="KW-0808">Transferase</keyword>
<evidence type="ECO:0000313" key="3">
    <source>
        <dbReference type="Proteomes" id="UP000184038"/>
    </source>
</evidence>
<dbReference type="InterPro" id="IPR016181">
    <property type="entry name" value="Acyl_CoA_acyltransferase"/>
</dbReference>
<organism evidence="2 3">
    <name type="scientific">Anaerosporobacter mobilis DSM 15930</name>
    <dbReference type="NCBI Taxonomy" id="1120996"/>
    <lineage>
        <taxon>Bacteria</taxon>
        <taxon>Bacillati</taxon>
        <taxon>Bacillota</taxon>
        <taxon>Clostridia</taxon>
        <taxon>Lachnospirales</taxon>
        <taxon>Lachnospiraceae</taxon>
        <taxon>Anaerosporobacter</taxon>
    </lineage>
</organism>
<feature type="domain" description="N-acetyltransferase" evidence="1">
    <location>
        <begin position="25"/>
        <end position="159"/>
    </location>
</feature>
<accession>A0A1M7HU48</accession>
<dbReference type="STRING" id="1120996.SAMN02746066_01573"/>
<sequence length="161" mass="18743">MLIEREMSYEQLRSYIIDTTSFGIEELSDAEREERELCVKQAKEDMDKLLPEGMNTVNNKIKEYVDEDGEVVGALWTTVRKEEDYLLLAMIHVKEEQRGKGYGKKLMDLVIEEAKEKGLELVALGVYKTNETAISLYKKCGFIIFDEEDLRYAMLRQLNED</sequence>
<protein>
    <submittedName>
        <fullName evidence="2">Acetyltransferase (GNAT) family protein</fullName>
    </submittedName>
</protein>
<dbReference type="GO" id="GO:0016747">
    <property type="term" value="F:acyltransferase activity, transferring groups other than amino-acyl groups"/>
    <property type="evidence" value="ECO:0007669"/>
    <property type="project" value="InterPro"/>
</dbReference>
<reference evidence="2 3" key="1">
    <citation type="submission" date="2016-11" db="EMBL/GenBank/DDBJ databases">
        <authorList>
            <person name="Jaros S."/>
            <person name="Januszkiewicz K."/>
            <person name="Wedrychowicz H."/>
        </authorList>
    </citation>
    <scope>NUCLEOTIDE SEQUENCE [LARGE SCALE GENOMIC DNA]</scope>
    <source>
        <strain evidence="2 3">DSM 15930</strain>
    </source>
</reference>
<dbReference type="InterPro" id="IPR000182">
    <property type="entry name" value="GNAT_dom"/>
</dbReference>
<dbReference type="PROSITE" id="PS51186">
    <property type="entry name" value="GNAT"/>
    <property type="match status" value="1"/>
</dbReference>
<dbReference type="InterPro" id="IPR050276">
    <property type="entry name" value="MshD_Acetyltransferase"/>
</dbReference>
<dbReference type="AlphaFoldDB" id="A0A1M7HU48"/>